<dbReference type="Proteomes" id="UP001345013">
    <property type="component" value="Unassembled WGS sequence"/>
</dbReference>
<evidence type="ECO:0000256" key="1">
    <source>
        <dbReference type="SAM" id="MobiDB-lite"/>
    </source>
</evidence>
<reference evidence="2 3" key="1">
    <citation type="submission" date="2023-08" db="EMBL/GenBank/DDBJ databases">
        <title>Black Yeasts Isolated from many extreme environments.</title>
        <authorList>
            <person name="Coleine C."/>
            <person name="Stajich J.E."/>
            <person name="Selbmann L."/>
        </authorList>
    </citation>
    <scope>NUCLEOTIDE SEQUENCE [LARGE SCALE GENOMIC DNA]</scope>
    <source>
        <strain evidence="2 3">CCFEE 5885</strain>
    </source>
</reference>
<sequence length="381" mass="41770">MADAKFAELGELFNRLAIGGGFQQEYIRERALDAIICYLRNVNDGVQGAATVQALNKHCDEAAKSLGAESLLIPCGSCHGKGEVEIGFNLLEFLRSRDKPRFFKKTKPSQAPAGYHWICTLCLGTSPIRKKASDLQKHLRDAHRFSDVQVRDVFNPRSDEALYEHFGPCTHSDAKKNGWDISPVPAPRTSSKPKPIEPALPKGYEPMRKQTRSVGATIKPRVKFPEPGIKGSATFSLGGSTLQERLTSSKTTDADLAHSEAVTSLENGTGFEHSAPLLPLEEPLAMSIELGAQHPNVDPSQYSRRISEFNDTGNNYADTHTTEQADRIVYLLRKPEQSEDVLDPALFQPQATYVSDGTVDPRVLDRRAQGGPDGASRCGTQ</sequence>
<evidence type="ECO:0000313" key="2">
    <source>
        <dbReference type="EMBL" id="KAK5091865.1"/>
    </source>
</evidence>
<gene>
    <name evidence="2" type="ORF">LTR24_005761</name>
</gene>
<organism evidence="2 3">
    <name type="scientific">Lithohypha guttulata</name>
    <dbReference type="NCBI Taxonomy" id="1690604"/>
    <lineage>
        <taxon>Eukaryota</taxon>
        <taxon>Fungi</taxon>
        <taxon>Dikarya</taxon>
        <taxon>Ascomycota</taxon>
        <taxon>Pezizomycotina</taxon>
        <taxon>Eurotiomycetes</taxon>
        <taxon>Chaetothyriomycetidae</taxon>
        <taxon>Chaetothyriales</taxon>
        <taxon>Trichomeriaceae</taxon>
        <taxon>Lithohypha</taxon>
    </lineage>
</organism>
<name>A0ABR0K7Y1_9EURO</name>
<keyword evidence="3" id="KW-1185">Reference proteome</keyword>
<accession>A0ABR0K7Y1</accession>
<comment type="caution">
    <text evidence="2">The sequence shown here is derived from an EMBL/GenBank/DDBJ whole genome shotgun (WGS) entry which is preliminary data.</text>
</comment>
<proteinExistence type="predicted"/>
<evidence type="ECO:0000313" key="3">
    <source>
        <dbReference type="Proteomes" id="UP001345013"/>
    </source>
</evidence>
<feature type="region of interest" description="Disordered" evidence="1">
    <location>
        <begin position="353"/>
        <end position="381"/>
    </location>
</feature>
<protein>
    <submittedName>
        <fullName evidence="2">Uncharacterized protein</fullName>
    </submittedName>
</protein>
<dbReference type="EMBL" id="JAVRRG010000068">
    <property type="protein sequence ID" value="KAK5091865.1"/>
    <property type="molecule type" value="Genomic_DNA"/>
</dbReference>